<accession>V4LY34</accession>
<feature type="transmembrane region" description="Helical" evidence="12">
    <location>
        <begin position="731"/>
        <end position="756"/>
    </location>
</feature>
<keyword evidence="7" id="KW-0677">Repeat</keyword>
<keyword evidence="8 12" id="KW-1133">Transmembrane helix</keyword>
<dbReference type="EMBL" id="KI517384">
    <property type="protein sequence ID" value="ESQ55570.1"/>
    <property type="molecule type" value="Genomic_DNA"/>
</dbReference>
<evidence type="ECO:0000313" key="14">
    <source>
        <dbReference type="EMBL" id="ESQ55570.1"/>
    </source>
</evidence>
<dbReference type="Pfam" id="PF13855">
    <property type="entry name" value="LRR_8"/>
    <property type="match status" value="3"/>
</dbReference>
<evidence type="ECO:0000259" key="13">
    <source>
        <dbReference type="Pfam" id="PF08263"/>
    </source>
</evidence>
<keyword evidence="11" id="KW-0325">Glycoprotein</keyword>
<name>V4LY34_EUTSA</name>
<gene>
    <name evidence="14" type="ORF">EUTSA_v10024473mg</name>
</gene>
<evidence type="ECO:0000256" key="8">
    <source>
        <dbReference type="ARBA" id="ARBA00022989"/>
    </source>
</evidence>
<reference evidence="14 15" key="1">
    <citation type="journal article" date="2013" name="Front. Plant Sci.">
        <title>The Reference Genome of the Halophytic Plant Eutrema salsugineum.</title>
        <authorList>
            <person name="Yang R."/>
            <person name="Jarvis D.E."/>
            <person name="Chen H."/>
            <person name="Beilstein M.A."/>
            <person name="Grimwood J."/>
            <person name="Jenkins J."/>
            <person name="Shu S."/>
            <person name="Prochnik S."/>
            <person name="Xin M."/>
            <person name="Ma C."/>
            <person name="Schmutz J."/>
            <person name="Wing R.A."/>
            <person name="Mitchell-Olds T."/>
            <person name="Schumaker K.S."/>
            <person name="Wang X."/>
        </authorList>
    </citation>
    <scope>NUCLEOTIDE SEQUENCE [LARGE SCALE GENOMIC DNA]</scope>
</reference>
<evidence type="ECO:0000256" key="7">
    <source>
        <dbReference type="ARBA" id="ARBA00022737"/>
    </source>
</evidence>
<organism evidence="14 15">
    <name type="scientific">Eutrema salsugineum</name>
    <name type="common">Saltwater cress</name>
    <name type="synonym">Sisymbrium salsugineum</name>
    <dbReference type="NCBI Taxonomy" id="72664"/>
    <lineage>
        <taxon>Eukaryota</taxon>
        <taxon>Viridiplantae</taxon>
        <taxon>Streptophyta</taxon>
        <taxon>Embryophyta</taxon>
        <taxon>Tracheophyta</taxon>
        <taxon>Spermatophyta</taxon>
        <taxon>Magnoliopsida</taxon>
        <taxon>eudicotyledons</taxon>
        <taxon>Gunneridae</taxon>
        <taxon>Pentapetalae</taxon>
        <taxon>rosids</taxon>
        <taxon>malvids</taxon>
        <taxon>Brassicales</taxon>
        <taxon>Brassicaceae</taxon>
        <taxon>Eutremeae</taxon>
        <taxon>Eutrema</taxon>
    </lineage>
</organism>
<keyword evidence="4" id="KW-0433">Leucine-rich repeat</keyword>
<dbReference type="KEGG" id="eus:EUTSA_v10024473mg"/>
<dbReference type="InterPro" id="IPR046956">
    <property type="entry name" value="RLP23-like"/>
</dbReference>
<dbReference type="InterPro" id="IPR003591">
    <property type="entry name" value="Leu-rich_rpt_typical-subtyp"/>
</dbReference>
<dbReference type="SMART" id="SM00369">
    <property type="entry name" value="LRR_TYP"/>
    <property type="match status" value="10"/>
</dbReference>
<dbReference type="Gene3D" id="3.80.10.10">
    <property type="entry name" value="Ribonuclease Inhibitor"/>
    <property type="match status" value="3"/>
</dbReference>
<proteinExistence type="inferred from homology"/>
<dbReference type="SUPFAM" id="SSF52058">
    <property type="entry name" value="L domain-like"/>
    <property type="match status" value="2"/>
</dbReference>
<dbReference type="InterPro" id="IPR032675">
    <property type="entry name" value="LRR_dom_sf"/>
</dbReference>
<dbReference type="PANTHER" id="PTHR48061:SF2">
    <property type="entry name" value="RECEPTOR LIKE PROTEIN 30-LIKE"/>
    <property type="match status" value="1"/>
</dbReference>
<dbReference type="InterPro" id="IPR001611">
    <property type="entry name" value="Leu-rich_rpt"/>
</dbReference>
<dbReference type="Pfam" id="PF08263">
    <property type="entry name" value="LRRNT_2"/>
    <property type="match status" value="1"/>
</dbReference>
<evidence type="ECO:0000313" key="15">
    <source>
        <dbReference type="Proteomes" id="UP000030689"/>
    </source>
</evidence>
<evidence type="ECO:0000256" key="4">
    <source>
        <dbReference type="ARBA" id="ARBA00022614"/>
    </source>
</evidence>
<evidence type="ECO:0000256" key="6">
    <source>
        <dbReference type="ARBA" id="ARBA00022729"/>
    </source>
</evidence>
<dbReference type="InterPro" id="IPR013210">
    <property type="entry name" value="LRR_N_plant-typ"/>
</dbReference>
<dbReference type="GO" id="GO:0005886">
    <property type="term" value="C:plasma membrane"/>
    <property type="evidence" value="ECO:0007669"/>
    <property type="project" value="UniProtKB-SubCell"/>
</dbReference>
<dbReference type="OMA" id="HEWFMEM"/>
<dbReference type="PANTHER" id="PTHR48061">
    <property type="entry name" value="LEUCINE-RICH REPEAT RECEPTOR PROTEIN KINASE EMS1-LIKE-RELATED"/>
    <property type="match status" value="1"/>
</dbReference>
<keyword evidence="5 12" id="KW-0812">Transmembrane</keyword>
<keyword evidence="6" id="KW-0732">Signal</keyword>
<keyword evidence="15" id="KW-1185">Reference proteome</keyword>
<keyword evidence="3" id="KW-1003">Cell membrane</keyword>
<evidence type="ECO:0000256" key="10">
    <source>
        <dbReference type="ARBA" id="ARBA00023170"/>
    </source>
</evidence>
<dbReference type="Pfam" id="PF00560">
    <property type="entry name" value="LRR_1"/>
    <property type="match status" value="7"/>
</dbReference>
<dbReference type="PROSITE" id="PS51450">
    <property type="entry name" value="LRR"/>
    <property type="match status" value="1"/>
</dbReference>
<evidence type="ECO:0000256" key="11">
    <source>
        <dbReference type="ARBA" id="ARBA00023180"/>
    </source>
</evidence>
<dbReference type="PRINTS" id="PR00019">
    <property type="entry name" value="LEURICHRPT"/>
</dbReference>
<dbReference type="FunFam" id="3.80.10.10:FF:000383">
    <property type="entry name" value="Leucine-rich repeat receptor protein kinase EMS1"/>
    <property type="match status" value="1"/>
</dbReference>
<sequence length="771" mass="86274">MMISNQSYCFSGIATLYSFFFLVSLFLHTLASPMLHYCRHDQRDALLDFKHEFPVNESNSSPYLSSWNKTSDCCFWRGVTCDAKSGEVISLDLSFSPFNNSLNPNSGLFKLHHLRNLTLANCYLYGEIPSSLGNLSHLTHLDLSENYLVGEVMALVGNLTQLRYLSLSSNKFSGNIPVSFANLTKLSYLDISENQFESTLPRDMSRFHNLEEFYVGGNSFSGSFPTSLFMNPSLTWVVLTRNQFKGPIEFSNTSSSSKLQGLYLSHNKFDGPIPKSISKFSNLEHLFLGSNSFTGSVPTFLSKLVNLEILDLSHNNLVGPIPRSNIVKLKSLDLSNNKLEGEIPGWLAGLSASMLSGNSFKSFAKSFEVSDLTQIILLDLSSNSFRGPLPSWICKLRSLDLLDLSNNSFNGSIPQCFKNIVVDLRTLNMQNNDFSGILLPEIFVNATRLIRVDVSGNKFEGKLPESLINSRYLEILNVRSNRFKDKFPSWLSSLPSLNVLIIRSNEFYGPLYDHPNVSIGFQSLKVIDISHNDLNGTLPPFYFSNWREMTTLSKDISTGMYMENPGFSGGYYLPSMEMVNKGVDTKFEQILKDFRAIDFSGNNFVGEIPKSIGLLKGLRLLNLSGNAFTSNIPQSLANLKNLEALDLSRNQLSGQIPPDLGSLSFLSTMNFSHNNLQGPIPKGTQFQRQNCSAFMDNPRLNGLEDICGETHVPDPTPQETEDLSEPEEQQVISWIAAAIAYAPGVFCGFVIGHIFFTQKHEWFMEMFRPSN</sequence>
<evidence type="ECO:0000256" key="2">
    <source>
        <dbReference type="ARBA" id="ARBA00009592"/>
    </source>
</evidence>
<feature type="domain" description="Leucine-rich repeat-containing N-terminal plant-type" evidence="13">
    <location>
        <begin position="40"/>
        <end position="82"/>
    </location>
</feature>
<dbReference type="AlphaFoldDB" id="V4LY34"/>
<evidence type="ECO:0000256" key="9">
    <source>
        <dbReference type="ARBA" id="ARBA00023136"/>
    </source>
</evidence>
<keyword evidence="9 12" id="KW-0472">Membrane</keyword>
<dbReference type="STRING" id="72664.V4LY34"/>
<dbReference type="OrthoDB" id="442066at2759"/>
<comment type="similarity">
    <text evidence="2">Belongs to the RLP family.</text>
</comment>
<evidence type="ECO:0000256" key="12">
    <source>
        <dbReference type="SAM" id="Phobius"/>
    </source>
</evidence>
<dbReference type="Gramene" id="ESQ55570">
    <property type="protein sequence ID" value="ESQ55570"/>
    <property type="gene ID" value="EUTSA_v10024473mg"/>
</dbReference>
<evidence type="ECO:0000256" key="3">
    <source>
        <dbReference type="ARBA" id="ARBA00022475"/>
    </source>
</evidence>
<dbReference type="Proteomes" id="UP000030689">
    <property type="component" value="Unassembled WGS sequence"/>
</dbReference>
<dbReference type="SMART" id="SM00365">
    <property type="entry name" value="LRR_SD22"/>
    <property type="match status" value="5"/>
</dbReference>
<keyword evidence="10" id="KW-0675">Receptor</keyword>
<comment type="subcellular location">
    <subcellularLocation>
        <location evidence="1">Cell membrane</location>
        <topology evidence="1">Single-pass type I membrane protein</topology>
    </subcellularLocation>
</comment>
<dbReference type="eggNOG" id="KOG0619">
    <property type="taxonomic scope" value="Eukaryota"/>
</dbReference>
<evidence type="ECO:0000256" key="5">
    <source>
        <dbReference type="ARBA" id="ARBA00022692"/>
    </source>
</evidence>
<protein>
    <recommendedName>
        <fullName evidence="13">Leucine-rich repeat-containing N-terminal plant-type domain-containing protein</fullName>
    </recommendedName>
</protein>
<dbReference type="FunFam" id="3.80.10.10:FF:000213">
    <property type="entry name" value="Tyrosine-sulfated glycopeptide receptor 1"/>
    <property type="match status" value="2"/>
</dbReference>
<evidence type="ECO:0000256" key="1">
    <source>
        <dbReference type="ARBA" id="ARBA00004251"/>
    </source>
</evidence>